<comment type="caution">
    <text evidence="2">The sequence shown here is derived from an EMBL/GenBank/DDBJ whole genome shotgun (WGS) entry which is preliminary data.</text>
</comment>
<reference evidence="2 3" key="1">
    <citation type="submission" date="2018-05" db="EMBL/GenBank/DDBJ databases">
        <title>Draft genome sequence of Scytalidium lignicola DSM 105466, a ubiquitous saprotrophic fungus.</title>
        <authorList>
            <person name="Buettner E."/>
            <person name="Gebauer A.M."/>
            <person name="Hofrichter M."/>
            <person name="Liers C."/>
            <person name="Kellner H."/>
        </authorList>
    </citation>
    <scope>NUCLEOTIDE SEQUENCE [LARGE SCALE GENOMIC DNA]</scope>
    <source>
        <strain evidence="2 3">DSM 105466</strain>
    </source>
</reference>
<dbReference type="Proteomes" id="UP000258309">
    <property type="component" value="Unassembled WGS sequence"/>
</dbReference>
<dbReference type="AlphaFoldDB" id="A0A3E2GSN5"/>
<feature type="region of interest" description="Disordered" evidence="1">
    <location>
        <begin position="253"/>
        <end position="276"/>
    </location>
</feature>
<accession>A0A3E2GSN5</accession>
<protein>
    <submittedName>
        <fullName evidence="2">Uncharacterized protein</fullName>
    </submittedName>
</protein>
<sequence>MNQDLETDTLVDNNNEQPVEGSEAGSEEESEEGSEEVSKESSEDSSEEDQGKSQTIKETNIQEGVLEEVVMLPKQSTRSTEGSTVGESSRASRKKPALPLPKPETEPVQVLRALSPDPNPDSEPENDAEQILMATPREVKITRLDLFYKDKKKLKAYLAQTRTYLVLNNHLLPGDMHKVLIGLKDSIKEELYQRPAVKTLDALIDLSIKIRNEQYKMILDKKGRSYFNRRKTNRRKNQEDPMELDTMKKAKTFKGKGKKHFEGKNKKGNSFRISPEELDKRRKNKLCFKCRLLGHMANTHKKDNKSSSSIKVEAIRIPRIMDISSESSEKESSDKGRNSSEEEEE</sequence>
<keyword evidence="3" id="KW-1185">Reference proteome</keyword>
<organism evidence="2 3">
    <name type="scientific">Scytalidium lignicola</name>
    <name type="common">Hyphomycete</name>
    <dbReference type="NCBI Taxonomy" id="5539"/>
    <lineage>
        <taxon>Eukaryota</taxon>
        <taxon>Fungi</taxon>
        <taxon>Dikarya</taxon>
        <taxon>Ascomycota</taxon>
        <taxon>Pezizomycotina</taxon>
        <taxon>Leotiomycetes</taxon>
        <taxon>Leotiomycetes incertae sedis</taxon>
        <taxon>Scytalidium</taxon>
    </lineage>
</organism>
<gene>
    <name evidence="2" type="ORF">B7463_g12251</name>
</gene>
<feature type="region of interest" description="Disordered" evidence="1">
    <location>
        <begin position="1"/>
        <end position="107"/>
    </location>
</feature>
<feature type="region of interest" description="Disordered" evidence="1">
    <location>
        <begin position="299"/>
        <end position="345"/>
    </location>
</feature>
<feature type="compositionally biased region" description="Polar residues" evidence="1">
    <location>
        <begin position="74"/>
        <end position="89"/>
    </location>
</feature>
<dbReference type="OrthoDB" id="3439190at2759"/>
<feature type="non-terminal residue" evidence="2">
    <location>
        <position position="345"/>
    </location>
</feature>
<name>A0A3E2GSN5_SCYLI</name>
<evidence type="ECO:0000313" key="2">
    <source>
        <dbReference type="EMBL" id="RFU24086.1"/>
    </source>
</evidence>
<evidence type="ECO:0000313" key="3">
    <source>
        <dbReference type="Proteomes" id="UP000258309"/>
    </source>
</evidence>
<feature type="non-terminal residue" evidence="2">
    <location>
        <position position="1"/>
    </location>
</feature>
<proteinExistence type="predicted"/>
<feature type="compositionally biased region" description="Acidic residues" evidence="1">
    <location>
        <begin position="25"/>
        <end position="35"/>
    </location>
</feature>
<dbReference type="EMBL" id="NCSJ02000516">
    <property type="protein sequence ID" value="RFU24086.1"/>
    <property type="molecule type" value="Genomic_DNA"/>
</dbReference>
<feature type="compositionally biased region" description="Basic and acidic residues" evidence="1">
    <location>
        <begin position="327"/>
        <end position="345"/>
    </location>
</feature>
<evidence type="ECO:0000256" key="1">
    <source>
        <dbReference type="SAM" id="MobiDB-lite"/>
    </source>
</evidence>